<keyword evidence="2" id="KW-1185">Reference proteome</keyword>
<dbReference type="EMBL" id="DUZY01000006">
    <property type="protein sequence ID" value="DAD42069.1"/>
    <property type="molecule type" value="Genomic_DNA"/>
</dbReference>
<accession>A0A822ZF39</accession>
<reference evidence="1 2" key="1">
    <citation type="journal article" date="2020" name="Mol. Biol. Evol.">
        <title>Distinct Expression and Methylation Patterns for Genes with Different Fates following a Single Whole-Genome Duplication in Flowering Plants.</title>
        <authorList>
            <person name="Shi T."/>
            <person name="Rahmani R.S."/>
            <person name="Gugger P.F."/>
            <person name="Wang M."/>
            <person name="Li H."/>
            <person name="Zhang Y."/>
            <person name="Li Z."/>
            <person name="Wang Q."/>
            <person name="Van de Peer Y."/>
            <person name="Marchal K."/>
            <person name="Chen J."/>
        </authorList>
    </citation>
    <scope>NUCLEOTIDE SEQUENCE [LARGE SCALE GENOMIC DNA]</scope>
    <source>
        <tissue evidence="1">Leaf</tissue>
    </source>
</reference>
<dbReference type="AlphaFoldDB" id="A0A822ZF39"/>
<proteinExistence type="predicted"/>
<gene>
    <name evidence="1" type="ORF">HUJ06_000299</name>
</gene>
<name>A0A822ZF39_NELNU</name>
<protein>
    <submittedName>
        <fullName evidence="1">Uncharacterized protein</fullName>
    </submittedName>
</protein>
<comment type="caution">
    <text evidence="1">The sequence shown here is derived from an EMBL/GenBank/DDBJ whole genome shotgun (WGS) entry which is preliminary data.</text>
</comment>
<dbReference type="Proteomes" id="UP000607653">
    <property type="component" value="Unassembled WGS sequence"/>
</dbReference>
<evidence type="ECO:0000313" key="2">
    <source>
        <dbReference type="Proteomes" id="UP000607653"/>
    </source>
</evidence>
<sequence length="53" mass="6225">MSNYRYSKKCQEKLRKQVIGAIANSETNIMVASTFLPNDYFDLEQLHQYPGPW</sequence>
<organism evidence="1 2">
    <name type="scientific">Nelumbo nucifera</name>
    <name type="common">Sacred lotus</name>
    <dbReference type="NCBI Taxonomy" id="4432"/>
    <lineage>
        <taxon>Eukaryota</taxon>
        <taxon>Viridiplantae</taxon>
        <taxon>Streptophyta</taxon>
        <taxon>Embryophyta</taxon>
        <taxon>Tracheophyta</taxon>
        <taxon>Spermatophyta</taxon>
        <taxon>Magnoliopsida</taxon>
        <taxon>Proteales</taxon>
        <taxon>Nelumbonaceae</taxon>
        <taxon>Nelumbo</taxon>
    </lineage>
</organism>
<evidence type="ECO:0000313" key="1">
    <source>
        <dbReference type="EMBL" id="DAD42069.1"/>
    </source>
</evidence>